<evidence type="ECO:0000313" key="4">
    <source>
        <dbReference type="EMBL" id="GAA1909764.1"/>
    </source>
</evidence>
<dbReference type="SUPFAM" id="SSF52540">
    <property type="entry name" value="P-loop containing nucleoside triphosphate hydrolases"/>
    <property type="match status" value="1"/>
</dbReference>
<name>A0ABP5AD57_9ACTN</name>
<protein>
    <submittedName>
        <fullName evidence="4">Sulfotransferase domain-containing protein</fullName>
    </submittedName>
</protein>
<comment type="caution">
    <text evidence="4">The sequence shown here is derived from an EMBL/GenBank/DDBJ whole genome shotgun (WGS) entry which is preliminary data.</text>
</comment>
<dbReference type="EMBL" id="BAAAMJ010000016">
    <property type="protein sequence ID" value="GAA1909764.1"/>
    <property type="molecule type" value="Genomic_DNA"/>
</dbReference>
<dbReference type="Proteomes" id="UP001501303">
    <property type="component" value="Unassembled WGS sequence"/>
</dbReference>
<dbReference type="InterPro" id="IPR027417">
    <property type="entry name" value="P-loop_NTPase"/>
</dbReference>
<keyword evidence="5" id="KW-1185">Reference proteome</keyword>
<evidence type="ECO:0000256" key="2">
    <source>
        <dbReference type="ARBA" id="ARBA00022679"/>
    </source>
</evidence>
<organism evidence="4 5">
    <name type="scientific">Streptomyces sodiiphilus</name>
    <dbReference type="NCBI Taxonomy" id="226217"/>
    <lineage>
        <taxon>Bacteria</taxon>
        <taxon>Bacillati</taxon>
        <taxon>Actinomycetota</taxon>
        <taxon>Actinomycetes</taxon>
        <taxon>Kitasatosporales</taxon>
        <taxon>Streptomycetaceae</taxon>
        <taxon>Streptomyces</taxon>
    </lineage>
</organism>
<dbReference type="InterPro" id="IPR000863">
    <property type="entry name" value="Sulfotransferase_dom"/>
</dbReference>
<evidence type="ECO:0000259" key="3">
    <source>
        <dbReference type="Pfam" id="PF00685"/>
    </source>
</evidence>
<comment type="similarity">
    <text evidence="1">Belongs to the sulfotransferase 1 family.</text>
</comment>
<dbReference type="Pfam" id="PF00685">
    <property type="entry name" value="Sulfotransfer_1"/>
    <property type="match status" value="1"/>
</dbReference>
<dbReference type="Gene3D" id="3.40.50.300">
    <property type="entry name" value="P-loop containing nucleotide triphosphate hydrolases"/>
    <property type="match status" value="1"/>
</dbReference>
<proteinExistence type="inferred from homology"/>
<sequence>MRGYGPAAQTFHMRTQTTLLRPPRRTYRSYFTDSTSWDRYEPRPGDIVISTPAKVGTTWTQRIASVLVFQDTRLPGPLMEISPWLDCRFVPVDAMLGTLEEQRHRRFLKTHLPMDALPVYSEVSYLVVARDLRDTAVSAHNHALGMNGLRDEFPDPPDEDDVYTPRLPVVPEDIRAFWRDYFTRSPFPWEANGWPYNSPTRHLESWWGHRDEPNVLFLHFQDMLDDLDKEMRRVSAFLGIPVDEARWPALVKACTFSDMKATQDQVFPGRLAEALTSLEFFHKGRNGQWQNVFTDEDMALYRAAVEPLDPGMRAWLTRSV</sequence>
<reference evidence="5" key="1">
    <citation type="journal article" date="2019" name="Int. J. Syst. Evol. Microbiol.">
        <title>The Global Catalogue of Microorganisms (GCM) 10K type strain sequencing project: providing services to taxonomists for standard genome sequencing and annotation.</title>
        <authorList>
            <consortium name="The Broad Institute Genomics Platform"/>
            <consortium name="The Broad Institute Genome Sequencing Center for Infectious Disease"/>
            <person name="Wu L."/>
            <person name="Ma J."/>
        </authorList>
    </citation>
    <scope>NUCLEOTIDE SEQUENCE [LARGE SCALE GENOMIC DNA]</scope>
    <source>
        <strain evidence="5">JCM 13581</strain>
    </source>
</reference>
<keyword evidence="2" id="KW-0808">Transferase</keyword>
<evidence type="ECO:0000313" key="5">
    <source>
        <dbReference type="Proteomes" id="UP001501303"/>
    </source>
</evidence>
<gene>
    <name evidence="4" type="ORF">GCM10009716_19540</name>
</gene>
<evidence type="ECO:0000256" key="1">
    <source>
        <dbReference type="ARBA" id="ARBA00005771"/>
    </source>
</evidence>
<feature type="domain" description="Sulfotransferase" evidence="3">
    <location>
        <begin position="45"/>
        <end position="301"/>
    </location>
</feature>
<accession>A0ABP5AD57</accession>
<dbReference type="PANTHER" id="PTHR11783">
    <property type="entry name" value="SULFOTRANSFERASE SULT"/>
    <property type="match status" value="1"/>
</dbReference>